<dbReference type="GO" id="GO:0008237">
    <property type="term" value="F:metallopeptidase activity"/>
    <property type="evidence" value="ECO:0007669"/>
    <property type="project" value="UniProtKB-KW"/>
</dbReference>
<comment type="cofactor">
    <cofactor evidence="1">
        <name>Zn(2+)</name>
        <dbReference type="ChEBI" id="CHEBI:29105"/>
    </cofactor>
</comment>
<evidence type="ECO:0000313" key="5">
    <source>
        <dbReference type="EMBL" id="PIP52755.1"/>
    </source>
</evidence>
<keyword evidence="4" id="KW-0482">Metalloprotease</keyword>
<evidence type="ECO:0000256" key="1">
    <source>
        <dbReference type="ARBA" id="ARBA00001947"/>
    </source>
</evidence>
<reference evidence="5 6" key="1">
    <citation type="submission" date="2017-09" db="EMBL/GenBank/DDBJ databases">
        <title>Depth-based differentiation of microbial function through sediment-hosted aquifers and enrichment of novel symbionts in the deep terrestrial subsurface.</title>
        <authorList>
            <person name="Probst A.J."/>
            <person name="Ladd B."/>
            <person name="Jarett J.K."/>
            <person name="Geller-Mcgrath D.E."/>
            <person name="Sieber C.M."/>
            <person name="Emerson J.B."/>
            <person name="Anantharaman K."/>
            <person name="Thomas B.C."/>
            <person name="Malmstrom R."/>
            <person name="Stieglmeier M."/>
            <person name="Klingl A."/>
            <person name="Woyke T."/>
            <person name="Ryan C.M."/>
            <person name="Banfield J.F."/>
        </authorList>
    </citation>
    <scope>NUCLEOTIDE SEQUENCE [LARGE SCALE GENOMIC DNA]</scope>
    <source>
        <strain evidence="5">CG23_combo_of_CG06-09_8_20_14_all_34_8</strain>
    </source>
</reference>
<evidence type="ECO:0000256" key="3">
    <source>
        <dbReference type="ARBA" id="ARBA00022801"/>
    </source>
</evidence>
<dbReference type="PANTHER" id="PTHR31817:SF0">
    <property type="entry name" value="CHROMOSOME UNDETERMINED SCAFFOLD_67, WHOLE GENOME SHOTGUN SEQUENCE"/>
    <property type="match status" value="1"/>
</dbReference>
<evidence type="ECO:0000256" key="4">
    <source>
        <dbReference type="ARBA" id="ARBA00023049"/>
    </source>
</evidence>
<name>A0A2H0B519_9BACT</name>
<protein>
    <recommendedName>
        <fullName evidence="7">DUF1704 domain-containing protein</fullName>
    </recommendedName>
</protein>
<keyword evidence="3" id="KW-0378">Hydrolase</keyword>
<dbReference type="Proteomes" id="UP000229459">
    <property type="component" value="Unassembled WGS sequence"/>
</dbReference>
<proteinExistence type="predicted"/>
<comment type="caution">
    <text evidence="5">The sequence shown here is derived from an EMBL/GenBank/DDBJ whole genome shotgun (WGS) entry which is preliminary data.</text>
</comment>
<gene>
    <name evidence="5" type="ORF">COX08_04705</name>
</gene>
<dbReference type="PANTHER" id="PTHR31817">
    <property type="match status" value="1"/>
</dbReference>
<dbReference type="GO" id="GO:0006508">
    <property type="term" value="P:proteolysis"/>
    <property type="evidence" value="ECO:0007669"/>
    <property type="project" value="UniProtKB-KW"/>
</dbReference>
<dbReference type="InterPro" id="IPR012548">
    <property type="entry name" value="MATCAP"/>
</dbReference>
<dbReference type="EMBL" id="PCSR01000112">
    <property type="protein sequence ID" value="PIP52755.1"/>
    <property type="molecule type" value="Genomic_DNA"/>
</dbReference>
<accession>A0A2H0B519</accession>
<evidence type="ECO:0008006" key="7">
    <source>
        <dbReference type="Google" id="ProtNLM"/>
    </source>
</evidence>
<evidence type="ECO:0000313" key="6">
    <source>
        <dbReference type="Proteomes" id="UP000229459"/>
    </source>
</evidence>
<keyword evidence="2" id="KW-0645">Protease</keyword>
<dbReference type="SMART" id="SM01154">
    <property type="entry name" value="DUF1704"/>
    <property type="match status" value="1"/>
</dbReference>
<evidence type="ECO:0000256" key="2">
    <source>
        <dbReference type="ARBA" id="ARBA00022670"/>
    </source>
</evidence>
<dbReference type="Pfam" id="PF08014">
    <property type="entry name" value="MATCAP"/>
    <property type="match status" value="1"/>
</dbReference>
<sequence>MNNINNINQLISNIKKILRTPEWLMPINFIEQRDKFISEEIDNPQFIYPQIPANELKGHLEQLNYIAVDPDNADHYFLSRRIEELKLKLKILLTRDQEDYFKFVNMLYPCKFDEITVSQAKIDSQFYDIYDQEKIVDANELEKIIREYLRNTYQINDWEITTIERDDFTVKLQPLYKKIFVSQNSKQRTINIESILAHEIDTHLIRAVNMHQQNGVLAKQFPFYLKTEEGLGCFLSDYCTQYGEISRKKHAAKYLAGITAKVDSFQKVYEQLVNYGLSPKLAFKRTFRLKRGLCDTSKPGVFTKEAMYYEGMLEVKKFIDENGDVNKLFAGKIGLEDIDKIEEYNKGILPKRLLNYLSSYV</sequence>
<dbReference type="AlphaFoldDB" id="A0A2H0B519"/>
<organism evidence="5 6">
    <name type="scientific">Candidatus Beckwithbacteria bacterium CG23_combo_of_CG06-09_8_20_14_all_34_8</name>
    <dbReference type="NCBI Taxonomy" id="1974497"/>
    <lineage>
        <taxon>Bacteria</taxon>
        <taxon>Candidatus Beckwithiibacteriota</taxon>
    </lineage>
</organism>